<sequence length="410" mass="46084">MKFLKPSNAAAYLGLLYISIFMLQTARTMYLDAYGKQDSHLDLLGYAINTGIGALLTIYALQKRLLLFAPLTVLGIFFIFLIINVVFNTDESLKSVLLSRYGMLTWLSIGLWMAVGIRSIRTVLEAGGSRRLQKTATSIIYLSFLPVAWIIQKYLSDRVVFVSYQAIASNAIILICISIIALHAFIKNKSMNAVSSNLPVYFCIAMSSFLVYAVALMQSTGIVAFWIVSLPVILVSVTSRSRLLIRLTIVFLMLVLIYWISVEFFVADILANTRLKNLNDGLSSVDSLQTRTELLPGFFRQFQIAPVFGDYHAEVSAGFKKGEYIHSLPLSLLTHSGVAGFFLMLLSWLILYIDKIKSTVFTDSNNLLAFRLFLVISGLASIYVFFDWAPFWFFLGYMCVKAYRPGYIRG</sequence>
<feature type="transmembrane region" description="Helical" evidence="1">
    <location>
        <begin position="138"/>
        <end position="155"/>
    </location>
</feature>
<evidence type="ECO:0008006" key="3">
    <source>
        <dbReference type="Google" id="ProtNLM"/>
    </source>
</evidence>
<feature type="transmembrane region" description="Helical" evidence="1">
    <location>
        <begin position="167"/>
        <end position="186"/>
    </location>
</feature>
<dbReference type="RefSeq" id="WP_349280590.1">
    <property type="nucleotide sequence ID" value="NZ_CP157675.1"/>
</dbReference>
<feature type="transmembrane region" description="Helical" evidence="1">
    <location>
        <begin position="43"/>
        <end position="61"/>
    </location>
</feature>
<keyword evidence="1" id="KW-0812">Transmembrane</keyword>
<feature type="transmembrane region" description="Helical" evidence="1">
    <location>
        <begin position="249"/>
        <end position="271"/>
    </location>
</feature>
<dbReference type="EMBL" id="CP157675">
    <property type="protein sequence ID" value="XBP71224.1"/>
    <property type="molecule type" value="Genomic_DNA"/>
</dbReference>
<reference evidence="2" key="1">
    <citation type="submission" date="2024-05" db="EMBL/GenBank/DDBJ databases">
        <authorList>
            <person name="Bunk B."/>
            <person name="Swiderski J."/>
            <person name="Sproer C."/>
            <person name="Thiel V."/>
        </authorList>
    </citation>
    <scope>NUCLEOTIDE SEQUENCE</scope>
    <source>
        <strain evidence="2">DSM 17735</strain>
    </source>
</reference>
<evidence type="ECO:0000256" key="1">
    <source>
        <dbReference type="SAM" id="Phobius"/>
    </source>
</evidence>
<feature type="transmembrane region" description="Helical" evidence="1">
    <location>
        <begin position="12"/>
        <end position="31"/>
    </location>
</feature>
<accession>A0AAU7LU93</accession>
<feature type="transmembrane region" description="Helical" evidence="1">
    <location>
        <begin position="68"/>
        <end position="87"/>
    </location>
</feature>
<proteinExistence type="predicted"/>
<dbReference type="AlphaFoldDB" id="A0AAU7LU93"/>
<feature type="transmembrane region" description="Helical" evidence="1">
    <location>
        <begin position="221"/>
        <end position="237"/>
    </location>
</feature>
<feature type="transmembrane region" description="Helical" evidence="1">
    <location>
        <begin position="365"/>
        <end position="386"/>
    </location>
</feature>
<name>A0AAU7LU93_9BURK</name>
<keyword evidence="1" id="KW-1133">Transmembrane helix</keyword>
<evidence type="ECO:0000313" key="2">
    <source>
        <dbReference type="EMBL" id="XBP71224.1"/>
    </source>
</evidence>
<feature type="transmembrane region" description="Helical" evidence="1">
    <location>
        <begin position="99"/>
        <end position="117"/>
    </location>
</feature>
<gene>
    <name evidence="2" type="ORF">ABLV49_05315</name>
</gene>
<organism evidence="2">
    <name type="scientific">Polaromonas hydrogenivorans</name>
    <dbReference type="NCBI Taxonomy" id="335476"/>
    <lineage>
        <taxon>Bacteria</taxon>
        <taxon>Pseudomonadati</taxon>
        <taxon>Pseudomonadota</taxon>
        <taxon>Betaproteobacteria</taxon>
        <taxon>Burkholderiales</taxon>
        <taxon>Comamonadaceae</taxon>
        <taxon>Polaromonas</taxon>
    </lineage>
</organism>
<feature type="transmembrane region" description="Helical" evidence="1">
    <location>
        <begin position="332"/>
        <end position="353"/>
    </location>
</feature>
<feature type="transmembrane region" description="Helical" evidence="1">
    <location>
        <begin position="198"/>
        <end position="215"/>
    </location>
</feature>
<keyword evidence="1" id="KW-0472">Membrane</keyword>
<protein>
    <recommendedName>
        <fullName evidence="3">O-antigen ligase domain-containing protein</fullName>
    </recommendedName>
</protein>